<protein>
    <submittedName>
        <fullName evidence="1">Uncharacterized protein</fullName>
    </submittedName>
</protein>
<reference evidence="1 2" key="1">
    <citation type="journal article" date="2016" name="Mol. Biol. Evol.">
        <title>Genome-Wide Survey of Gut Fungi (Harpellales) Reveals the First Horizontally Transferred Ubiquitin Gene from a Mosquito Host.</title>
        <authorList>
            <person name="Wang Y."/>
            <person name="White M.M."/>
            <person name="Kvist S."/>
            <person name="Moncalvo J.M."/>
        </authorList>
    </citation>
    <scope>NUCLEOTIDE SEQUENCE [LARGE SCALE GENOMIC DNA]</scope>
    <source>
        <strain evidence="1 2">ALG-7-W6</strain>
    </source>
</reference>
<dbReference type="AlphaFoldDB" id="A0A1R0GWW8"/>
<proteinExistence type="predicted"/>
<sequence>MYPFLFKTDHINFPKSEVLEDDILYQLDWYKSSLRIFCFVTKDKTPLSTLLLASLLPLPSKNLRAAKHRPPGKIR</sequence>
<dbReference type="EMBL" id="LSSL01002564">
    <property type="protein sequence ID" value="OLY81335.1"/>
    <property type="molecule type" value="Genomic_DNA"/>
</dbReference>
<name>A0A1R0GWW8_9FUNG</name>
<dbReference type="Proteomes" id="UP000187455">
    <property type="component" value="Unassembled WGS sequence"/>
</dbReference>
<evidence type="ECO:0000313" key="2">
    <source>
        <dbReference type="Proteomes" id="UP000187455"/>
    </source>
</evidence>
<comment type="caution">
    <text evidence="1">The sequence shown here is derived from an EMBL/GenBank/DDBJ whole genome shotgun (WGS) entry which is preliminary data.</text>
</comment>
<evidence type="ECO:0000313" key="1">
    <source>
        <dbReference type="EMBL" id="OLY81335.1"/>
    </source>
</evidence>
<gene>
    <name evidence="1" type="ORF">AYI68_g4562</name>
</gene>
<accession>A0A1R0GWW8</accession>
<keyword evidence="2" id="KW-1185">Reference proteome</keyword>
<organism evidence="1 2">
    <name type="scientific">Smittium mucronatum</name>
    <dbReference type="NCBI Taxonomy" id="133383"/>
    <lineage>
        <taxon>Eukaryota</taxon>
        <taxon>Fungi</taxon>
        <taxon>Fungi incertae sedis</taxon>
        <taxon>Zoopagomycota</taxon>
        <taxon>Kickxellomycotina</taxon>
        <taxon>Harpellomycetes</taxon>
        <taxon>Harpellales</taxon>
        <taxon>Legeriomycetaceae</taxon>
        <taxon>Smittium</taxon>
    </lineage>
</organism>